<comment type="function">
    <text evidence="8">Nucleotidyltransferase involved in the post-translational modification of proteins. It can catalyze the addition of adenosine monophosphate (AMP) or uridine monophosphate (UMP) to a protein, resulting in modifications known as AMPylation and UMPylation.</text>
</comment>
<evidence type="ECO:0000313" key="9">
    <source>
        <dbReference type="EMBL" id="XHH50263.1"/>
    </source>
</evidence>
<dbReference type="GO" id="GO:0030145">
    <property type="term" value="F:manganese ion binding"/>
    <property type="evidence" value="ECO:0007669"/>
    <property type="project" value="UniProtKB-UniRule"/>
</dbReference>
<comment type="catalytic activity">
    <reaction evidence="8">
        <text>L-histidyl-[protein] + UTP = N(tele)-(5'-uridylyl)-L-histidyl-[protein] + diphosphate</text>
        <dbReference type="Rhea" id="RHEA:83891"/>
        <dbReference type="Rhea" id="RHEA-COMP:9745"/>
        <dbReference type="Rhea" id="RHEA-COMP:20239"/>
        <dbReference type="ChEBI" id="CHEBI:29979"/>
        <dbReference type="ChEBI" id="CHEBI:33019"/>
        <dbReference type="ChEBI" id="CHEBI:46398"/>
        <dbReference type="ChEBI" id="CHEBI:233474"/>
    </reaction>
</comment>
<evidence type="ECO:0000256" key="5">
    <source>
        <dbReference type="ARBA" id="ARBA00022741"/>
    </source>
</evidence>
<feature type="binding site" evidence="8">
    <location>
        <position position="125"/>
    </location>
    <ligand>
        <name>ATP</name>
        <dbReference type="ChEBI" id="CHEBI:30616"/>
    </ligand>
</feature>
<gene>
    <name evidence="8" type="primary">ydiU</name>
    <name evidence="8" type="synonym">selO</name>
    <name evidence="9" type="ORF">LVJ77_10060</name>
</gene>
<comment type="catalytic activity">
    <reaction evidence="8">
        <text>L-threonyl-[protein] + ATP = 3-O-(5'-adenylyl)-L-threonyl-[protein] + diphosphate</text>
        <dbReference type="Rhea" id="RHEA:54292"/>
        <dbReference type="Rhea" id="RHEA-COMP:11060"/>
        <dbReference type="Rhea" id="RHEA-COMP:13847"/>
        <dbReference type="ChEBI" id="CHEBI:30013"/>
        <dbReference type="ChEBI" id="CHEBI:30616"/>
        <dbReference type="ChEBI" id="CHEBI:33019"/>
        <dbReference type="ChEBI" id="CHEBI:138113"/>
        <dbReference type="EC" id="2.7.7.108"/>
    </reaction>
</comment>
<feature type="binding site" evidence="8">
    <location>
        <position position="90"/>
    </location>
    <ligand>
        <name>ATP</name>
        <dbReference type="ChEBI" id="CHEBI:30616"/>
    </ligand>
</feature>
<keyword evidence="5 8" id="KW-0547">Nucleotide-binding</keyword>
<dbReference type="GO" id="GO:0070733">
    <property type="term" value="F:AMPylase activity"/>
    <property type="evidence" value="ECO:0007669"/>
    <property type="project" value="UniProtKB-EC"/>
</dbReference>
<organism evidence="9 10">
    <name type="scientific">Conchiformibius kuhniae</name>
    <dbReference type="NCBI Taxonomy" id="211502"/>
    <lineage>
        <taxon>Bacteria</taxon>
        <taxon>Pseudomonadati</taxon>
        <taxon>Pseudomonadota</taxon>
        <taxon>Betaproteobacteria</taxon>
        <taxon>Neisseriales</taxon>
        <taxon>Neisseriaceae</taxon>
        <taxon>Conchiformibius</taxon>
    </lineage>
</organism>
<evidence type="ECO:0000256" key="4">
    <source>
        <dbReference type="ARBA" id="ARBA00022723"/>
    </source>
</evidence>
<comment type="catalytic activity">
    <reaction evidence="8">
        <text>L-tyrosyl-[protein] + UTP = O-(5'-uridylyl)-L-tyrosyl-[protein] + diphosphate</text>
        <dbReference type="Rhea" id="RHEA:83887"/>
        <dbReference type="Rhea" id="RHEA-COMP:10136"/>
        <dbReference type="Rhea" id="RHEA-COMP:20238"/>
        <dbReference type="ChEBI" id="CHEBI:33019"/>
        <dbReference type="ChEBI" id="CHEBI:46398"/>
        <dbReference type="ChEBI" id="CHEBI:46858"/>
        <dbReference type="ChEBI" id="CHEBI:90602"/>
    </reaction>
</comment>
<dbReference type="EMBL" id="CP091521">
    <property type="protein sequence ID" value="XHH50263.1"/>
    <property type="molecule type" value="Genomic_DNA"/>
</dbReference>
<feature type="binding site" evidence="8">
    <location>
        <position position="264"/>
    </location>
    <ligand>
        <name>ATP</name>
        <dbReference type="ChEBI" id="CHEBI:30616"/>
    </ligand>
</feature>
<evidence type="ECO:0000256" key="1">
    <source>
        <dbReference type="ARBA" id="ARBA00009747"/>
    </source>
</evidence>
<dbReference type="GO" id="GO:0005524">
    <property type="term" value="F:ATP binding"/>
    <property type="evidence" value="ECO:0007669"/>
    <property type="project" value="UniProtKB-UniRule"/>
</dbReference>
<keyword evidence="7 8" id="KW-0460">Magnesium</keyword>
<comment type="catalytic activity">
    <reaction evidence="8">
        <text>L-seryl-[protein] + ATP = 3-O-(5'-adenylyl)-L-seryl-[protein] + diphosphate</text>
        <dbReference type="Rhea" id="RHEA:58120"/>
        <dbReference type="Rhea" id="RHEA-COMP:9863"/>
        <dbReference type="Rhea" id="RHEA-COMP:15073"/>
        <dbReference type="ChEBI" id="CHEBI:29999"/>
        <dbReference type="ChEBI" id="CHEBI:30616"/>
        <dbReference type="ChEBI" id="CHEBI:33019"/>
        <dbReference type="ChEBI" id="CHEBI:142516"/>
        <dbReference type="EC" id="2.7.7.108"/>
    </reaction>
</comment>
<feature type="binding site" evidence="8">
    <location>
        <position position="113"/>
    </location>
    <ligand>
        <name>ATP</name>
        <dbReference type="ChEBI" id="CHEBI:30616"/>
    </ligand>
</feature>
<reference evidence="9 10" key="1">
    <citation type="journal article" date="2022" name="Res Sq">
        <title>Evolution of multicellular longitudinally dividing oral cavity symbionts (Neisseriaceae).</title>
        <authorList>
            <person name="Nyongesa S."/>
            <person name="Weber P."/>
            <person name="Bernet E."/>
            <person name="Pullido F."/>
            <person name="Nieckarz M."/>
            <person name="Delaby M."/>
            <person name="Nieves C."/>
            <person name="Viehboeck T."/>
            <person name="Krause N."/>
            <person name="Rivera-Millot A."/>
            <person name="Nakamura A."/>
            <person name="Vischer N."/>
            <person name="VanNieuwenhze M."/>
            <person name="Brun Y."/>
            <person name="Cava F."/>
            <person name="Bulgheresi S."/>
            <person name="Veyrier F."/>
        </authorList>
    </citation>
    <scope>NUCLEOTIDE SEQUENCE [LARGE SCALE GENOMIC DNA]</scope>
    <source>
        <strain evidence="9 10">17694</strain>
    </source>
</reference>
<dbReference type="PANTHER" id="PTHR32057:SF14">
    <property type="entry name" value="PROTEIN ADENYLYLTRANSFERASE SELO, MITOCHONDRIAL"/>
    <property type="match status" value="1"/>
</dbReference>
<keyword evidence="6 8" id="KW-0067">ATP-binding</keyword>
<evidence type="ECO:0000313" key="10">
    <source>
        <dbReference type="Proteomes" id="UP000831534"/>
    </source>
</evidence>
<evidence type="ECO:0000256" key="6">
    <source>
        <dbReference type="ARBA" id="ARBA00022840"/>
    </source>
</evidence>
<feature type="active site" description="Proton acceptor" evidence="8">
    <location>
        <position position="254"/>
    </location>
</feature>
<keyword evidence="2 8" id="KW-0808">Transferase</keyword>
<dbReference type="HAMAP" id="MF_00692">
    <property type="entry name" value="SelO"/>
    <property type="match status" value="1"/>
</dbReference>
<dbReference type="Pfam" id="PF02696">
    <property type="entry name" value="SelO"/>
    <property type="match status" value="1"/>
</dbReference>
<feature type="binding site" evidence="8">
    <location>
        <position position="183"/>
    </location>
    <ligand>
        <name>ATP</name>
        <dbReference type="ChEBI" id="CHEBI:30616"/>
    </ligand>
</feature>
<feature type="binding site" evidence="8">
    <location>
        <position position="176"/>
    </location>
    <ligand>
        <name>ATP</name>
        <dbReference type="ChEBI" id="CHEBI:30616"/>
    </ligand>
</feature>
<keyword evidence="8" id="KW-0464">Manganese</keyword>
<dbReference type="GO" id="GO:0000287">
    <property type="term" value="F:magnesium ion binding"/>
    <property type="evidence" value="ECO:0007669"/>
    <property type="project" value="UniProtKB-UniRule"/>
</dbReference>
<feature type="binding site" evidence="8">
    <location>
        <position position="255"/>
    </location>
    <ligand>
        <name>Mg(2+)</name>
        <dbReference type="ChEBI" id="CHEBI:18420"/>
    </ligand>
</feature>
<accession>A0ABD8B8L4</accession>
<dbReference type="EC" id="2.7.7.-" evidence="8"/>
<comment type="cofactor">
    <cofactor evidence="8">
        <name>Mg(2+)</name>
        <dbReference type="ChEBI" id="CHEBI:18420"/>
    </cofactor>
    <cofactor evidence="8">
        <name>Mn(2+)</name>
        <dbReference type="ChEBI" id="CHEBI:29035"/>
    </cofactor>
</comment>
<name>A0ABD8B8L4_9NEIS</name>
<protein>
    <recommendedName>
        <fullName evidence="8">Protein nucleotidyltransferase YdiU</fullName>
        <ecNumber evidence="8">2.7.7.-</ecNumber>
    </recommendedName>
    <alternativeName>
        <fullName evidence="8">Protein adenylyltransferase YdiU</fullName>
        <ecNumber evidence="8">2.7.7.108</ecNumber>
    </alternativeName>
    <alternativeName>
        <fullName evidence="8">Protein uridylyltransferase YdiU</fullName>
        <ecNumber evidence="8">2.7.7.-</ecNumber>
    </alternativeName>
</protein>
<keyword evidence="3 8" id="KW-0548">Nucleotidyltransferase</keyword>
<feature type="binding site" evidence="8">
    <location>
        <position position="126"/>
    </location>
    <ligand>
        <name>ATP</name>
        <dbReference type="ChEBI" id="CHEBI:30616"/>
    </ligand>
</feature>
<dbReference type="PANTHER" id="PTHR32057">
    <property type="entry name" value="PROTEIN ADENYLYLTRANSFERASE SELO, MITOCHONDRIAL"/>
    <property type="match status" value="1"/>
</dbReference>
<dbReference type="EC" id="2.7.7.108" evidence="8"/>
<evidence type="ECO:0000256" key="7">
    <source>
        <dbReference type="ARBA" id="ARBA00022842"/>
    </source>
</evidence>
<evidence type="ECO:0000256" key="2">
    <source>
        <dbReference type="ARBA" id="ARBA00022679"/>
    </source>
</evidence>
<feature type="binding site" evidence="8">
    <location>
        <position position="264"/>
    </location>
    <ligand>
        <name>Mg(2+)</name>
        <dbReference type="ChEBI" id="CHEBI:18420"/>
    </ligand>
</feature>
<dbReference type="NCBIfam" id="NF000658">
    <property type="entry name" value="PRK00029.1"/>
    <property type="match status" value="1"/>
</dbReference>
<dbReference type="RefSeq" id="WP_027010078.1">
    <property type="nucleotide sequence ID" value="NZ_CP091521.1"/>
</dbReference>
<keyword evidence="10" id="KW-1185">Reference proteome</keyword>
<proteinExistence type="inferred from homology"/>
<feature type="binding site" evidence="8">
    <location>
        <position position="92"/>
    </location>
    <ligand>
        <name>ATP</name>
        <dbReference type="ChEBI" id="CHEBI:30616"/>
    </ligand>
</feature>
<comment type="similarity">
    <text evidence="1 8">Belongs to the SELO family.</text>
</comment>
<keyword evidence="4 8" id="KW-0479">Metal-binding</keyword>
<dbReference type="KEGG" id="ckh:LVJ77_10060"/>
<comment type="catalytic activity">
    <reaction evidence="8">
        <text>L-seryl-[protein] + UTP = O-(5'-uridylyl)-L-seryl-[protein] + diphosphate</text>
        <dbReference type="Rhea" id="RHEA:64604"/>
        <dbReference type="Rhea" id="RHEA-COMP:9863"/>
        <dbReference type="Rhea" id="RHEA-COMP:16635"/>
        <dbReference type="ChEBI" id="CHEBI:29999"/>
        <dbReference type="ChEBI" id="CHEBI:33019"/>
        <dbReference type="ChEBI" id="CHEBI:46398"/>
        <dbReference type="ChEBI" id="CHEBI:156051"/>
    </reaction>
</comment>
<dbReference type="Proteomes" id="UP000831534">
    <property type="component" value="Chromosome"/>
</dbReference>
<evidence type="ECO:0000256" key="3">
    <source>
        <dbReference type="ARBA" id="ARBA00022695"/>
    </source>
</evidence>
<feature type="binding site" evidence="8">
    <location>
        <position position="93"/>
    </location>
    <ligand>
        <name>ATP</name>
        <dbReference type="ChEBI" id="CHEBI:30616"/>
    </ligand>
</feature>
<dbReference type="AlphaFoldDB" id="A0ABD8B8L4"/>
<evidence type="ECO:0000256" key="8">
    <source>
        <dbReference type="HAMAP-Rule" id="MF_00692"/>
    </source>
</evidence>
<sequence length="494" mass="54735">MSELDWQFAHSYRTLPPRFYASAVCAGFPNPHVLVFNTPLAHELGLLADGADFDPQTHADVLCGNRFPAQAHAIAQAYAGHQFGHFAVLGDGRATLIGEQRTPNGTLADVQLKGNGRTPYSRRGDGKAALAPMLREYLISEAMHALGIPTTRSLAVVRTGERVYRPHWPDGAVLVRTAQSHIRVGTFQFAALGGEVSDVRALADYTLARHFPDLTPEAQASPYCALLHAVVARQARLTALWQWAGFVHGVMNTDNSAISGETLDYGPCAFLDNYHPDTVFSSIDHHGRYRYANQAPMAQWNMARLAETLLPLLDADEHRALAQAYAAVNGFMPAFEQHYRTKMAQRLGFADNEQAHWHLVECLLHLMMRHRADYTNTFARLTLAQSGNRNTRLDGTDALFAADDFAAWHQAWQQALQGCPPDTVAERMRTANPAVIPRNAHVETALAAAEQGDMQPFHDLLAVLQQPFRHGDETCRVYQHVPAQDEPYRTFCGT</sequence>
<dbReference type="InterPro" id="IPR003846">
    <property type="entry name" value="SelO"/>
</dbReference>
<comment type="catalytic activity">
    <reaction evidence="8">
        <text>L-tyrosyl-[protein] + ATP = O-(5'-adenylyl)-L-tyrosyl-[protein] + diphosphate</text>
        <dbReference type="Rhea" id="RHEA:54288"/>
        <dbReference type="Rhea" id="RHEA-COMP:10136"/>
        <dbReference type="Rhea" id="RHEA-COMP:13846"/>
        <dbReference type="ChEBI" id="CHEBI:30616"/>
        <dbReference type="ChEBI" id="CHEBI:33019"/>
        <dbReference type="ChEBI" id="CHEBI:46858"/>
        <dbReference type="ChEBI" id="CHEBI:83624"/>
        <dbReference type="EC" id="2.7.7.108"/>
    </reaction>
</comment>